<evidence type="ECO:0000313" key="1">
    <source>
        <dbReference type="EMBL" id="PSJ99248.1"/>
    </source>
</evidence>
<evidence type="ECO:0000313" key="2">
    <source>
        <dbReference type="Proteomes" id="UP000240419"/>
    </source>
</evidence>
<dbReference type="AlphaFoldDB" id="A0A2P7VJ53"/>
<proteinExistence type="predicted"/>
<dbReference type="InterPro" id="IPR021530">
    <property type="entry name" value="AllH-like"/>
</dbReference>
<sequence length="303" mass="32660">MYIQALSGDAGFLERLARANFSGAVHSIFERTINLTCSENGELYTIGNKQLDNAPNTLIIDVQGFSELGLSVNAPVITEENTLVIGADLRIWTQQATKWEGELPSYPCDIEGVEVLRRNVAFTKNYVDVYGKTGGMKMSSQPASPFEKEMSRMLIQRAGMLSDDLANNRIESATQRAISLIGLGPGLTPSGDDFLVGLCSVYKMQNISCCLSCPFFEEIVRSSQALTNEVSAITLKKAAYGQVRESLQDLLSCMVSGSLEELVPALDKIIGIGSSSGTDILLGILCGLERNLEAGGNVCLPKS</sequence>
<dbReference type="Pfam" id="PF11392">
    <property type="entry name" value="AllH"/>
    <property type="match status" value="1"/>
</dbReference>
<dbReference type="EMBL" id="PXZM01000004">
    <property type="protein sequence ID" value="PSJ99248.1"/>
    <property type="molecule type" value="Genomic_DNA"/>
</dbReference>
<dbReference type="RefSeq" id="WP_106837809.1">
    <property type="nucleotide sequence ID" value="NZ_JBCNIW010000045.1"/>
</dbReference>
<accession>A0A2P7VJ53</accession>
<evidence type="ECO:0008006" key="3">
    <source>
        <dbReference type="Google" id="ProtNLM"/>
    </source>
</evidence>
<organism evidence="1 2">
    <name type="scientific">Brevibacillus fortis</name>
    <dbReference type="NCBI Taxonomy" id="2126352"/>
    <lineage>
        <taxon>Bacteria</taxon>
        <taxon>Bacillati</taxon>
        <taxon>Bacillota</taxon>
        <taxon>Bacilli</taxon>
        <taxon>Bacillales</taxon>
        <taxon>Paenibacillaceae</taxon>
        <taxon>Brevibacillus</taxon>
    </lineage>
</organism>
<comment type="caution">
    <text evidence="1">The sequence shown here is derived from an EMBL/GenBank/DDBJ whole genome shotgun (WGS) entry which is preliminary data.</text>
</comment>
<reference evidence="1 2" key="1">
    <citation type="submission" date="2018-03" db="EMBL/GenBank/DDBJ databases">
        <title>Brevisbacillus phylogenomics.</title>
        <authorList>
            <person name="Dunlap C."/>
        </authorList>
    </citation>
    <scope>NUCLEOTIDE SEQUENCE [LARGE SCALE GENOMIC DNA]</scope>
    <source>
        <strain evidence="1 2">NRRL NRS-1210</strain>
    </source>
</reference>
<dbReference type="OrthoDB" id="4933449at2"/>
<keyword evidence="2" id="KW-1185">Reference proteome</keyword>
<dbReference type="Proteomes" id="UP000240419">
    <property type="component" value="Unassembled WGS sequence"/>
</dbReference>
<protein>
    <recommendedName>
        <fullName evidence="3">DUF2877 domain-containing protein</fullName>
    </recommendedName>
</protein>
<gene>
    <name evidence="1" type="ORF">C7R93_05155</name>
</gene>
<name>A0A2P7VJ53_9BACL</name>